<dbReference type="RefSeq" id="WP_143488939.1">
    <property type="nucleotide sequence ID" value="NZ_VJOY01000009.1"/>
</dbReference>
<comment type="cofactor">
    <cofactor evidence="1">
        <name>Mg(2+)</name>
        <dbReference type="ChEBI" id="CHEBI:18420"/>
    </cofactor>
</comment>
<dbReference type="PROSITE" id="PS50887">
    <property type="entry name" value="GGDEF"/>
    <property type="match status" value="1"/>
</dbReference>
<dbReference type="Gene3D" id="3.40.50.2300">
    <property type="match status" value="1"/>
</dbReference>
<dbReference type="Gene3D" id="3.30.70.270">
    <property type="match status" value="1"/>
</dbReference>
<sequence length="714" mass="80185">MAQAQIKSVAERNVLLVVDDRPENLVAMEALLEEGDWLVRCVDSGEAALQKMLDEEVSLVLLDVQMPNMDGFEVARLMRGNPRTRYTPIIFVSAIAQTQDAVLRGYTSGAVDFILKPFDPQVLRHKIHSLLAHERNRRDLVHLTQQLDSARAFNASVLENAAEGILVVGEDGLINFANPAIAQMLHCSVTDLEGTPLLSRLELEDNGCDWKLSDFYRFWKRGEVYRLHDANLRTFEGGLLPVALSSSPLPRLQRSMVVLALDMSVVRQLHAQLESQAITDALTGLLNRRGFHQAVESSLARIGRSGKRIAVLYLDLDGFKRINDSLGHDAGDQVLRRVGEQLKSCMRPYDVLARMGGDEFTALLDSLDHPEDAARVAEKLIELVSVRYRVDGIDVTLGASIGIACYPECGQTVEGLLRAADMAMYEAKRAGRQQYRFFSPEMNGRARSRLMLEESLRNAIEQDDFLLVYQPQVHLDSGRLRGFEALLRWRHRVAGMVAPNVFIPLLEETRLINRVGDWIFRQGARQCREWRERFGDELVLSLNVSPVQFGMPQLADDLRRVLEANELNPMQLEVEVTESALMQDLDNTREQLRQLRTLGVRVAIDDFGTGYSSLAYLRHFELDTLKIDRLFVANMLGSPRDAAVVSTIIDLGRNLGLEVIAEGVETLEQRQWLIEHGCSIMQGFLVAPGLPVADAETFPMQVDWTRLPLAKPSS</sequence>
<organism evidence="7 8">
    <name type="scientific">Pseudomonas mangiferae</name>
    <dbReference type="NCBI Taxonomy" id="2593654"/>
    <lineage>
        <taxon>Bacteria</taxon>
        <taxon>Pseudomonadati</taxon>
        <taxon>Pseudomonadota</taxon>
        <taxon>Gammaproteobacteria</taxon>
        <taxon>Pseudomonadales</taxon>
        <taxon>Pseudomonadaceae</taxon>
        <taxon>Pseudomonas</taxon>
    </lineage>
</organism>
<dbReference type="CDD" id="cd01949">
    <property type="entry name" value="GGDEF"/>
    <property type="match status" value="1"/>
</dbReference>
<dbReference type="PANTHER" id="PTHR44757:SF2">
    <property type="entry name" value="BIOFILM ARCHITECTURE MAINTENANCE PROTEIN MBAA"/>
    <property type="match status" value="1"/>
</dbReference>
<dbReference type="Pfam" id="PF00563">
    <property type="entry name" value="EAL"/>
    <property type="match status" value="1"/>
</dbReference>
<dbReference type="InterPro" id="IPR000160">
    <property type="entry name" value="GGDEF_dom"/>
</dbReference>
<dbReference type="PANTHER" id="PTHR44757">
    <property type="entry name" value="DIGUANYLATE CYCLASE DGCP"/>
    <property type="match status" value="1"/>
</dbReference>
<dbReference type="EMBL" id="VJOY01000009">
    <property type="protein sequence ID" value="TRX74201.1"/>
    <property type="molecule type" value="Genomic_DNA"/>
</dbReference>
<name>A0A553GXH5_9PSED</name>
<dbReference type="NCBIfam" id="TIGR00254">
    <property type="entry name" value="GGDEF"/>
    <property type="match status" value="1"/>
</dbReference>
<evidence type="ECO:0000256" key="3">
    <source>
        <dbReference type="PROSITE-ProRule" id="PRU00169"/>
    </source>
</evidence>
<proteinExistence type="predicted"/>
<dbReference type="GO" id="GO:0005886">
    <property type="term" value="C:plasma membrane"/>
    <property type="evidence" value="ECO:0007669"/>
    <property type="project" value="UniProtKB-SubCell"/>
</dbReference>
<gene>
    <name evidence="7" type="ORF">FM069_13785</name>
</gene>
<dbReference type="PROSITE" id="PS50883">
    <property type="entry name" value="EAL"/>
    <property type="match status" value="1"/>
</dbReference>
<dbReference type="InterPro" id="IPR052155">
    <property type="entry name" value="Biofilm_reg_signaling"/>
</dbReference>
<dbReference type="InterPro" id="IPR000014">
    <property type="entry name" value="PAS"/>
</dbReference>
<dbReference type="Gene3D" id="3.30.450.20">
    <property type="entry name" value="PAS domain"/>
    <property type="match status" value="1"/>
</dbReference>
<dbReference type="SMART" id="SM00448">
    <property type="entry name" value="REC"/>
    <property type="match status" value="1"/>
</dbReference>
<dbReference type="Gene3D" id="3.20.20.450">
    <property type="entry name" value="EAL domain"/>
    <property type="match status" value="1"/>
</dbReference>
<dbReference type="SUPFAM" id="SSF55785">
    <property type="entry name" value="PYP-like sensor domain (PAS domain)"/>
    <property type="match status" value="1"/>
</dbReference>
<dbReference type="CDD" id="cd01948">
    <property type="entry name" value="EAL"/>
    <property type="match status" value="1"/>
</dbReference>
<evidence type="ECO:0000256" key="2">
    <source>
        <dbReference type="ARBA" id="ARBA00004533"/>
    </source>
</evidence>
<evidence type="ECO:0000313" key="7">
    <source>
        <dbReference type="EMBL" id="TRX74201.1"/>
    </source>
</evidence>
<dbReference type="InterPro" id="IPR001789">
    <property type="entry name" value="Sig_transdc_resp-reg_receiver"/>
</dbReference>
<dbReference type="InterPro" id="IPR035919">
    <property type="entry name" value="EAL_sf"/>
</dbReference>
<dbReference type="InterPro" id="IPR001633">
    <property type="entry name" value="EAL_dom"/>
</dbReference>
<dbReference type="SUPFAM" id="SSF52172">
    <property type="entry name" value="CheY-like"/>
    <property type="match status" value="1"/>
</dbReference>
<evidence type="ECO:0000259" key="6">
    <source>
        <dbReference type="PROSITE" id="PS50887"/>
    </source>
</evidence>
<feature type="modified residue" description="4-aspartylphosphate" evidence="3">
    <location>
        <position position="63"/>
    </location>
</feature>
<dbReference type="PROSITE" id="PS50110">
    <property type="entry name" value="RESPONSE_REGULATORY"/>
    <property type="match status" value="1"/>
</dbReference>
<dbReference type="Pfam" id="PF13188">
    <property type="entry name" value="PAS_8"/>
    <property type="match status" value="1"/>
</dbReference>
<dbReference type="SUPFAM" id="SSF55073">
    <property type="entry name" value="Nucleotide cyclase"/>
    <property type="match status" value="1"/>
</dbReference>
<dbReference type="GO" id="GO:0003824">
    <property type="term" value="F:catalytic activity"/>
    <property type="evidence" value="ECO:0007669"/>
    <property type="project" value="UniProtKB-ARBA"/>
</dbReference>
<dbReference type="Proteomes" id="UP000315235">
    <property type="component" value="Unassembled WGS sequence"/>
</dbReference>
<dbReference type="GO" id="GO:0000160">
    <property type="term" value="P:phosphorelay signal transduction system"/>
    <property type="evidence" value="ECO:0007669"/>
    <property type="project" value="InterPro"/>
</dbReference>
<dbReference type="Pfam" id="PF00072">
    <property type="entry name" value="Response_reg"/>
    <property type="match status" value="1"/>
</dbReference>
<dbReference type="InterPro" id="IPR029787">
    <property type="entry name" value="Nucleotide_cyclase"/>
</dbReference>
<dbReference type="AlphaFoldDB" id="A0A553GXH5"/>
<dbReference type="Pfam" id="PF00990">
    <property type="entry name" value="GGDEF"/>
    <property type="match status" value="1"/>
</dbReference>
<dbReference type="SMART" id="SM00267">
    <property type="entry name" value="GGDEF"/>
    <property type="match status" value="1"/>
</dbReference>
<accession>A0A553GXH5</accession>
<reference evidence="7 8" key="1">
    <citation type="submission" date="2019-07" db="EMBL/GenBank/DDBJ databases">
        <title>Pseudomonas mangiferae sp. nov., isolated from bark of mango tree in Thailand.</title>
        <authorList>
            <person name="Srisuk N."/>
            <person name="Anurat P."/>
        </authorList>
    </citation>
    <scope>NUCLEOTIDE SEQUENCE [LARGE SCALE GENOMIC DNA]</scope>
    <source>
        <strain evidence="7 8">DMKU_BBB3-04</strain>
    </source>
</reference>
<dbReference type="FunFam" id="3.30.70.270:FF:000001">
    <property type="entry name" value="Diguanylate cyclase domain protein"/>
    <property type="match status" value="1"/>
</dbReference>
<dbReference type="InterPro" id="IPR011006">
    <property type="entry name" value="CheY-like_superfamily"/>
</dbReference>
<dbReference type="CDD" id="cd00130">
    <property type="entry name" value="PAS"/>
    <property type="match status" value="1"/>
</dbReference>
<keyword evidence="8" id="KW-1185">Reference proteome</keyword>
<feature type="domain" description="GGDEF" evidence="6">
    <location>
        <begin position="307"/>
        <end position="440"/>
    </location>
</feature>
<dbReference type="InterPro" id="IPR035965">
    <property type="entry name" value="PAS-like_dom_sf"/>
</dbReference>
<comment type="caution">
    <text evidence="7">The sequence shown here is derived from an EMBL/GenBank/DDBJ whole genome shotgun (WGS) entry which is preliminary data.</text>
</comment>
<protein>
    <submittedName>
        <fullName evidence="7">EAL domain-containing protein</fullName>
    </submittedName>
</protein>
<dbReference type="OrthoDB" id="9804951at2"/>
<feature type="domain" description="Response regulatory" evidence="4">
    <location>
        <begin position="14"/>
        <end position="131"/>
    </location>
</feature>
<keyword evidence="3" id="KW-0597">Phosphoprotein</keyword>
<dbReference type="SMART" id="SM00052">
    <property type="entry name" value="EAL"/>
    <property type="match status" value="1"/>
</dbReference>
<dbReference type="SMART" id="SM00091">
    <property type="entry name" value="PAS"/>
    <property type="match status" value="1"/>
</dbReference>
<evidence type="ECO:0000256" key="1">
    <source>
        <dbReference type="ARBA" id="ARBA00001946"/>
    </source>
</evidence>
<comment type="subcellular location">
    <subcellularLocation>
        <location evidence="2">Cell inner membrane</location>
    </subcellularLocation>
</comment>
<evidence type="ECO:0000313" key="8">
    <source>
        <dbReference type="Proteomes" id="UP000315235"/>
    </source>
</evidence>
<evidence type="ECO:0000259" key="4">
    <source>
        <dbReference type="PROSITE" id="PS50110"/>
    </source>
</evidence>
<dbReference type="SUPFAM" id="SSF141868">
    <property type="entry name" value="EAL domain-like"/>
    <property type="match status" value="1"/>
</dbReference>
<dbReference type="InterPro" id="IPR043128">
    <property type="entry name" value="Rev_trsase/Diguanyl_cyclase"/>
</dbReference>
<evidence type="ECO:0000259" key="5">
    <source>
        <dbReference type="PROSITE" id="PS50883"/>
    </source>
</evidence>
<feature type="domain" description="EAL" evidence="5">
    <location>
        <begin position="449"/>
        <end position="703"/>
    </location>
</feature>